<dbReference type="PROSITE" id="PS51831">
    <property type="entry name" value="HD"/>
    <property type="match status" value="1"/>
</dbReference>
<dbReference type="PANTHER" id="PTHR43155">
    <property type="entry name" value="CYCLIC DI-GMP PHOSPHODIESTERASE PA4108-RELATED"/>
    <property type="match status" value="1"/>
</dbReference>
<reference evidence="3 4" key="1">
    <citation type="submission" date="2022-01" db="EMBL/GenBank/DDBJ databases">
        <title>Alkalihalobacillus sp. EGI L200015, a novel bacterium isolated from a salt lake sediment.</title>
        <authorList>
            <person name="Gao L."/>
            <person name="Fang B.-Z."/>
            <person name="Li W.-J."/>
        </authorList>
    </citation>
    <scope>NUCLEOTIDE SEQUENCE [LARGE SCALE GENOMIC DNA]</scope>
    <source>
        <strain evidence="3 4">KCTC 12718</strain>
    </source>
</reference>
<gene>
    <name evidence="3" type="ORF">L2716_12795</name>
</gene>
<protein>
    <submittedName>
        <fullName evidence="3">HD-GYP domain-containing protein</fullName>
    </submittedName>
</protein>
<comment type="caution">
    <text evidence="3">The sequence shown here is derived from an EMBL/GenBank/DDBJ whole genome shotgun (WGS) entry which is preliminary data.</text>
</comment>
<dbReference type="SMART" id="SM00471">
    <property type="entry name" value="HDc"/>
    <property type="match status" value="1"/>
</dbReference>
<dbReference type="Pfam" id="PF13487">
    <property type="entry name" value="HD_5"/>
    <property type="match status" value="1"/>
</dbReference>
<dbReference type="Gene3D" id="1.10.3210.10">
    <property type="entry name" value="Hypothetical protein af1432"/>
    <property type="match status" value="1"/>
</dbReference>
<dbReference type="EMBL" id="JAKIJS010000001">
    <property type="protein sequence ID" value="MCF6138608.1"/>
    <property type="molecule type" value="Genomic_DNA"/>
</dbReference>
<organism evidence="3 4">
    <name type="scientific">Pseudalkalibacillus berkeleyi</name>
    <dbReference type="NCBI Taxonomy" id="1069813"/>
    <lineage>
        <taxon>Bacteria</taxon>
        <taxon>Bacillati</taxon>
        <taxon>Bacillota</taxon>
        <taxon>Bacilli</taxon>
        <taxon>Bacillales</taxon>
        <taxon>Fictibacillaceae</taxon>
        <taxon>Pseudalkalibacillus</taxon>
    </lineage>
</organism>
<dbReference type="PANTHER" id="PTHR43155:SF2">
    <property type="entry name" value="CYCLIC DI-GMP PHOSPHODIESTERASE PA4108"/>
    <property type="match status" value="1"/>
</dbReference>
<dbReference type="SUPFAM" id="SSF109604">
    <property type="entry name" value="HD-domain/PDEase-like"/>
    <property type="match status" value="1"/>
</dbReference>
<keyword evidence="4" id="KW-1185">Reference proteome</keyword>
<evidence type="ECO:0000313" key="4">
    <source>
        <dbReference type="Proteomes" id="UP001649381"/>
    </source>
</evidence>
<dbReference type="InterPro" id="IPR003607">
    <property type="entry name" value="HD/PDEase_dom"/>
</dbReference>
<dbReference type="InterPro" id="IPR037522">
    <property type="entry name" value="HD_GYP_dom"/>
</dbReference>
<evidence type="ECO:0000259" key="2">
    <source>
        <dbReference type="PROSITE" id="PS51832"/>
    </source>
</evidence>
<sequence>MNQRELNEGVCLEKNVHSKKGILLLRKGTKVNRAHIDMLKNHDWFFEGEEEQVVLQVNAPKMDTEIETNGYPRIQQSYDQAVHSIREFFDQVLSNLEASVDKVFTQFSNVLEEVLEDEDQAVSLIYEVRDRDEVTYRHSLNVGLISGLIGKILNLPEKDILLLGKMGILHDIGKMHVPDDILKKPSKLTDAEYEEVKLHTRYGFEILSKLPSLNVMVSLGALTHHERLDGTGYPDSRKKEELPFLVQILSIADIYDAICTERSYQKGKSSFIAIDQLVIDANKGRLNEKIVNEFVRYLMKQYVGRSVVLNSGEKGVIAFVPYESPHRPLLKIENDYVDLKKVSSIFITNFAS</sequence>
<evidence type="ECO:0000259" key="1">
    <source>
        <dbReference type="PROSITE" id="PS51831"/>
    </source>
</evidence>
<proteinExistence type="predicted"/>
<evidence type="ECO:0000313" key="3">
    <source>
        <dbReference type="EMBL" id="MCF6138608.1"/>
    </source>
</evidence>
<dbReference type="CDD" id="cd00077">
    <property type="entry name" value="HDc"/>
    <property type="match status" value="1"/>
</dbReference>
<dbReference type="RefSeq" id="WP_236335833.1">
    <property type="nucleotide sequence ID" value="NZ_JAKIJS010000001.1"/>
</dbReference>
<name>A0ABS9H492_9BACL</name>
<dbReference type="Proteomes" id="UP001649381">
    <property type="component" value="Unassembled WGS sequence"/>
</dbReference>
<feature type="domain" description="HD" evidence="1">
    <location>
        <begin position="135"/>
        <end position="258"/>
    </location>
</feature>
<dbReference type="InterPro" id="IPR006674">
    <property type="entry name" value="HD_domain"/>
</dbReference>
<dbReference type="PROSITE" id="PS51832">
    <property type="entry name" value="HD_GYP"/>
    <property type="match status" value="1"/>
</dbReference>
<feature type="domain" description="HD-GYP" evidence="2">
    <location>
        <begin position="113"/>
        <end position="310"/>
    </location>
</feature>
<accession>A0ABS9H492</accession>